<gene>
    <name evidence="2" type="ORF">CSSPJE1EN2_LOCUS2049</name>
</gene>
<name>A0ABP1A953_9BRYO</name>
<keyword evidence="3" id="KW-1185">Reference proteome</keyword>
<evidence type="ECO:0000313" key="3">
    <source>
        <dbReference type="Proteomes" id="UP001497522"/>
    </source>
</evidence>
<dbReference type="EMBL" id="OZ023711">
    <property type="protein sequence ID" value="CAK9859054.1"/>
    <property type="molecule type" value="Genomic_DNA"/>
</dbReference>
<protein>
    <submittedName>
        <fullName evidence="2">Uncharacterized protein</fullName>
    </submittedName>
</protein>
<accession>A0ABP1A953</accession>
<evidence type="ECO:0000256" key="1">
    <source>
        <dbReference type="SAM" id="MobiDB-lite"/>
    </source>
</evidence>
<feature type="region of interest" description="Disordered" evidence="1">
    <location>
        <begin position="1"/>
        <end position="23"/>
    </location>
</feature>
<proteinExistence type="predicted"/>
<organism evidence="2 3">
    <name type="scientific">Sphagnum jensenii</name>
    <dbReference type="NCBI Taxonomy" id="128206"/>
    <lineage>
        <taxon>Eukaryota</taxon>
        <taxon>Viridiplantae</taxon>
        <taxon>Streptophyta</taxon>
        <taxon>Embryophyta</taxon>
        <taxon>Bryophyta</taxon>
        <taxon>Sphagnophytina</taxon>
        <taxon>Sphagnopsida</taxon>
        <taxon>Sphagnales</taxon>
        <taxon>Sphagnaceae</taxon>
        <taxon>Sphagnum</taxon>
    </lineage>
</organism>
<reference evidence="2" key="1">
    <citation type="submission" date="2024-03" db="EMBL/GenBank/DDBJ databases">
        <authorList>
            <consortium name="ELIXIR-Norway"/>
            <consortium name="Elixir Norway"/>
        </authorList>
    </citation>
    <scope>NUCLEOTIDE SEQUENCE</scope>
</reference>
<sequence>MFRFAQDSEALDTANQKPGPTARSSSISLWKASLAKQLAIHDPSKKLPRSVFALSGAASVGYLTFHRKQNPSRGFGFSKVLQQADMCDQGTLGVVDVWGFSWRCPGGVLEMFDQDLQLGVVLEGLEMSWT</sequence>
<feature type="compositionally biased region" description="Polar residues" evidence="1">
    <location>
        <begin position="13"/>
        <end position="23"/>
    </location>
</feature>
<evidence type="ECO:0000313" key="2">
    <source>
        <dbReference type="EMBL" id="CAK9859054.1"/>
    </source>
</evidence>
<dbReference type="Proteomes" id="UP001497522">
    <property type="component" value="Chromosome 10"/>
</dbReference>